<dbReference type="InterPro" id="IPR036291">
    <property type="entry name" value="NAD(P)-bd_dom_sf"/>
</dbReference>
<sequence length="333" mass="36982">MGNKIAIVNSSSFGEKCPGQLERLKTLGEVERFTFHIDIPGKELAEKLHGFNIIISSVTPFFTREFFEHKDETWIISRHGIGYNNIDIKAATEKGTIVTVVSALVERDAVAENAVTNLLAVVRKTVSAATAAKEGRWVERAQFVGRQITDKTVGIIGLGNIGSRVGEIFKYGFNARLLAYDPYQTIEQLEQKGAEAVALEELLIQSDIISLNAYVDQKSYHLLSDREFALMKKGVYITNTARGELWEQDAVLRALESGKIAGLATDVLEGEPVDNTHPFFKYDNVLVTPHTSAYTMECLRGMGEKVVSDVERVIQKEQPDNVVNTELFRGNLS</sequence>
<evidence type="ECO:0000256" key="5">
    <source>
        <dbReference type="RuleBase" id="RU003719"/>
    </source>
</evidence>
<accession>A0A919WDY8</accession>
<dbReference type="InterPro" id="IPR050857">
    <property type="entry name" value="D-2-hydroxyacid_DH"/>
</dbReference>
<dbReference type="Proteomes" id="UP000682111">
    <property type="component" value="Unassembled WGS sequence"/>
</dbReference>
<feature type="domain" description="D-isomer specific 2-hydroxyacid dehydrogenase catalytic" evidence="6">
    <location>
        <begin position="18"/>
        <end position="324"/>
    </location>
</feature>
<organism evidence="8 9">
    <name type="scientific">Robertmurraya siralis</name>
    <dbReference type="NCBI Taxonomy" id="77777"/>
    <lineage>
        <taxon>Bacteria</taxon>
        <taxon>Bacillati</taxon>
        <taxon>Bacillota</taxon>
        <taxon>Bacilli</taxon>
        <taxon>Bacillales</taxon>
        <taxon>Bacillaceae</taxon>
        <taxon>Robertmurraya</taxon>
    </lineage>
</organism>
<dbReference type="InterPro" id="IPR006140">
    <property type="entry name" value="D-isomer_DH_NAD-bd"/>
</dbReference>
<dbReference type="Gene3D" id="3.40.50.720">
    <property type="entry name" value="NAD(P)-binding Rossmann-like Domain"/>
    <property type="match status" value="2"/>
</dbReference>
<dbReference type="EMBL" id="BORC01000001">
    <property type="protein sequence ID" value="GIN60014.1"/>
    <property type="molecule type" value="Genomic_DNA"/>
</dbReference>
<dbReference type="PANTHER" id="PTHR42789:SF1">
    <property type="entry name" value="D-ISOMER SPECIFIC 2-HYDROXYACID DEHYDROGENASE FAMILY PROTEIN (AFU_ORTHOLOGUE AFUA_6G10090)"/>
    <property type="match status" value="1"/>
</dbReference>
<dbReference type="OrthoDB" id="9805416at2"/>
<dbReference type="InterPro" id="IPR029752">
    <property type="entry name" value="D-isomer_DH_CS1"/>
</dbReference>
<evidence type="ECO:0000313" key="8">
    <source>
        <dbReference type="EMBL" id="GIN60014.1"/>
    </source>
</evidence>
<dbReference type="GO" id="GO:0008652">
    <property type="term" value="P:amino acid biosynthetic process"/>
    <property type="evidence" value="ECO:0007669"/>
    <property type="project" value="UniProtKB-KW"/>
</dbReference>
<evidence type="ECO:0000256" key="2">
    <source>
        <dbReference type="ARBA" id="ARBA00022605"/>
    </source>
</evidence>
<dbReference type="AlphaFoldDB" id="A0A919WDY8"/>
<feature type="domain" description="D-isomer specific 2-hydroxyacid dehydrogenase NAD-binding" evidence="7">
    <location>
        <begin position="116"/>
        <end position="292"/>
    </location>
</feature>
<dbReference type="SUPFAM" id="SSF52283">
    <property type="entry name" value="Formate/glycerate dehydrogenase catalytic domain-like"/>
    <property type="match status" value="1"/>
</dbReference>
<dbReference type="Pfam" id="PF00389">
    <property type="entry name" value="2-Hacid_dh"/>
    <property type="match status" value="1"/>
</dbReference>
<keyword evidence="9" id="KW-1185">Reference proteome</keyword>
<keyword evidence="3 5" id="KW-0560">Oxidoreductase</keyword>
<evidence type="ECO:0000259" key="6">
    <source>
        <dbReference type="Pfam" id="PF00389"/>
    </source>
</evidence>
<dbReference type="Pfam" id="PF02826">
    <property type="entry name" value="2-Hacid_dh_C"/>
    <property type="match status" value="1"/>
</dbReference>
<evidence type="ECO:0000313" key="9">
    <source>
        <dbReference type="Proteomes" id="UP000682111"/>
    </source>
</evidence>
<name>A0A919WDY8_9BACI</name>
<comment type="similarity">
    <text evidence="1 5">Belongs to the D-isomer specific 2-hydroxyacid dehydrogenase family.</text>
</comment>
<evidence type="ECO:0000256" key="3">
    <source>
        <dbReference type="ARBA" id="ARBA00023002"/>
    </source>
</evidence>
<dbReference type="GO" id="GO:0051287">
    <property type="term" value="F:NAD binding"/>
    <property type="evidence" value="ECO:0007669"/>
    <property type="project" value="InterPro"/>
</dbReference>
<dbReference type="InterPro" id="IPR006139">
    <property type="entry name" value="D-isomer_2_OHA_DH_cat_dom"/>
</dbReference>
<keyword evidence="2" id="KW-0028">Amino-acid biosynthesis</keyword>
<dbReference type="RefSeq" id="WP_095312589.1">
    <property type="nucleotide sequence ID" value="NZ_BORC01000001.1"/>
</dbReference>
<reference evidence="8" key="1">
    <citation type="submission" date="2021-03" db="EMBL/GenBank/DDBJ databases">
        <title>Antimicrobial resistance genes in bacteria isolated from Japanese honey, and their potential for conferring macrolide and lincosamide resistance in the American foulbrood pathogen Paenibacillus larvae.</title>
        <authorList>
            <person name="Okamoto M."/>
            <person name="Kumagai M."/>
            <person name="Kanamori H."/>
            <person name="Takamatsu D."/>
        </authorList>
    </citation>
    <scope>NUCLEOTIDE SEQUENCE</scope>
    <source>
        <strain evidence="8">J27TS8</strain>
    </source>
</reference>
<dbReference type="SUPFAM" id="SSF51735">
    <property type="entry name" value="NAD(P)-binding Rossmann-fold domains"/>
    <property type="match status" value="1"/>
</dbReference>
<gene>
    <name evidence="8" type="ORF">J27TS8_00070</name>
</gene>
<dbReference type="GO" id="GO:0016616">
    <property type="term" value="F:oxidoreductase activity, acting on the CH-OH group of donors, NAD or NADP as acceptor"/>
    <property type="evidence" value="ECO:0007669"/>
    <property type="project" value="InterPro"/>
</dbReference>
<protein>
    <submittedName>
        <fullName evidence="8">Lactate dehydrogenase</fullName>
    </submittedName>
</protein>
<evidence type="ECO:0000259" key="7">
    <source>
        <dbReference type="Pfam" id="PF02826"/>
    </source>
</evidence>
<evidence type="ECO:0000256" key="1">
    <source>
        <dbReference type="ARBA" id="ARBA00005854"/>
    </source>
</evidence>
<dbReference type="PANTHER" id="PTHR42789">
    <property type="entry name" value="D-ISOMER SPECIFIC 2-HYDROXYACID DEHYDROGENASE FAMILY PROTEIN (AFU_ORTHOLOGUE AFUA_6G10090)"/>
    <property type="match status" value="1"/>
</dbReference>
<dbReference type="PROSITE" id="PS00065">
    <property type="entry name" value="D_2_HYDROXYACID_DH_1"/>
    <property type="match status" value="1"/>
</dbReference>
<keyword evidence="4" id="KW-0520">NAD</keyword>
<proteinExistence type="inferred from homology"/>
<dbReference type="CDD" id="cd12177">
    <property type="entry name" value="2-Hacid_dh_12"/>
    <property type="match status" value="1"/>
</dbReference>
<evidence type="ECO:0000256" key="4">
    <source>
        <dbReference type="ARBA" id="ARBA00023027"/>
    </source>
</evidence>
<comment type="caution">
    <text evidence="8">The sequence shown here is derived from an EMBL/GenBank/DDBJ whole genome shotgun (WGS) entry which is preliminary data.</text>
</comment>